<dbReference type="EMBL" id="NHYE01005219">
    <property type="protein sequence ID" value="PPQ75879.1"/>
    <property type="molecule type" value="Genomic_DNA"/>
</dbReference>
<evidence type="ECO:0000313" key="1">
    <source>
        <dbReference type="EMBL" id="PPQ75879.1"/>
    </source>
</evidence>
<organism evidence="1 2">
    <name type="scientific">Gymnopilus dilepis</name>
    <dbReference type="NCBI Taxonomy" id="231916"/>
    <lineage>
        <taxon>Eukaryota</taxon>
        <taxon>Fungi</taxon>
        <taxon>Dikarya</taxon>
        <taxon>Basidiomycota</taxon>
        <taxon>Agaricomycotina</taxon>
        <taxon>Agaricomycetes</taxon>
        <taxon>Agaricomycetidae</taxon>
        <taxon>Agaricales</taxon>
        <taxon>Agaricineae</taxon>
        <taxon>Hymenogastraceae</taxon>
        <taxon>Gymnopilus</taxon>
    </lineage>
</organism>
<reference evidence="1 2" key="1">
    <citation type="journal article" date="2018" name="Evol. Lett.">
        <title>Horizontal gene cluster transfer increased hallucinogenic mushroom diversity.</title>
        <authorList>
            <person name="Reynolds H.T."/>
            <person name="Vijayakumar V."/>
            <person name="Gluck-Thaler E."/>
            <person name="Korotkin H.B."/>
            <person name="Matheny P.B."/>
            <person name="Slot J.C."/>
        </authorList>
    </citation>
    <scope>NUCLEOTIDE SEQUENCE [LARGE SCALE GENOMIC DNA]</scope>
    <source>
        <strain evidence="1 2">SRW20</strain>
    </source>
</reference>
<comment type="caution">
    <text evidence="1">The sequence shown here is derived from an EMBL/GenBank/DDBJ whole genome shotgun (WGS) entry which is preliminary data.</text>
</comment>
<dbReference type="InParanoid" id="A0A409WBL4"/>
<gene>
    <name evidence="1" type="ORF">CVT26_001067</name>
</gene>
<proteinExistence type="predicted"/>
<keyword evidence="2" id="KW-1185">Reference proteome</keyword>
<accession>A0A409WBL4</accession>
<protein>
    <submittedName>
        <fullName evidence="1">Uncharacterized protein</fullName>
    </submittedName>
</protein>
<name>A0A409WBL4_9AGAR</name>
<dbReference type="Proteomes" id="UP000284706">
    <property type="component" value="Unassembled WGS sequence"/>
</dbReference>
<evidence type="ECO:0000313" key="2">
    <source>
        <dbReference type="Proteomes" id="UP000284706"/>
    </source>
</evidence>
<sequence length="165" mass="18767">MPPGNVVPALSILQATGMRSAAVLRFWYLTADTSLIYDRRRKAEVWAFLVSVVRSLFLQSCLDVDVYGSSFSENCVGLLQLDLVLKHRIQQSIFRPSEVTDLSRTCNCRLCKGVEFILVFSSLKLTRRQHCHDADDLRIFMQEDESLTAVLEELISHDLRTMAPT</sequence>
<dbReference type="AlphaFoldDB" id="A0A409WBL4"/>